<dbReference type="AlphaFoldDB" id="A0ABD3QGH3"/>
<dbReference type="EMBL" id="JALLAZ020000252">
    <property type="protein sequence ID" value="KAL3799490.1"/>
    <property type="molecule type" value="Genomic_DNA"/>
</dbReference>
<dbReference type="Pfam" id="PF00856">
    <property type="entry name" value="SET"/>
    <property type="match status" value="1"/>
</dbReference>
<dbReference type="SUPFAM" id="SSF82199">
    <property type="entry name" value="SET domain"/>
    <property type="match status" value="1"/>
</dbReference>
<dbReference type="InterPro" id="IPR001214">
    <property type="entry name" value="SET_dom"/>
</dbReference>
<dbReference type="InterPro" id="IPR053185">
    <property type="entry name" value="SET_domain_protein"/>
</dbReference>
<dbReference type="Gene3D" id="2.170.270.10">
    <property type="entry name" value="SET domain"/>
    <property type="match status" value="1"/>
</dbReference>
<organism evidence="2 3">
    <name type="scientific">Stephanodiscus triporus</name>
    <dbReference type="NCBI Taxonomy" id="2934178"/>
    <lineage>
        <taxon>Eukaryota</taxon>
        <taxon>Sar</taxon>
        <taxon>Stramenopiles</taxon>
        <taxon>Ochrophyta</taxon>
        <taxon>Bacillariophyta</taxon>
        <taxon>Coscinodiscophyceae</taxon>
        <taxon>Thalassiosirophycidae</taxon>
        <taxon>Stephanodiscales</taxon>
        <taxon>Stephanodiscaceae</taxon>
        <taxon>Stephanodiscus</taxon>
    </lineage>
</organism>
<protein>
    <recommendedName>
        <fullName evidence="1">SET domain-containing protein</fullName>
    </recommendedName>
</protein>
<keyword evidence="3" id="KW-1185">Reference proteome</keyword>
<feature type="domain" description="SET" evidence="1">
    <location>
        <begin position="4"/>
        <end position="102"/>
    </location>
</feature>
<proteinExistence type="predicted"/>
<dbReference type="Proteomes" id="UP001530315">
    <property type="component" value="Unassembled WGS sequence"/>
</dbReference>
<comment type="caution">
    <text evidence="2">The sequence shown here is derived from an EMBL/GenBank/DDBJ whole genome shotgun (WGS) entry which is preliminary data.</text>
</comment>
<evidence type="ECO:0000313" key="3">
    <source>
        <dbReference type="Proteomes" id="UP001530315"/>
    </source>
</evidence>
<reference evidence="2 3" key="1">
    <citation type="submission" date="2024-10" db="EMBL/GenBank/DDBJ databases">
        <title>Updated reference genomes for cyclostephanoid diatoms.</title>
        <authorList>
            <person name="Roberts W.R."/>
            <person name="Alverson A.J."/>
        </authorList>
    </citation>
    <scope>NUCLEOTIDE SEQUENCE [LARGE SCALE GENOMIC DNA]</scope>
    <source>
        <strain evidence="2 3">AJA276-08</strain>
    </source>
</reference>
<dbReference type="CDD" id="cd20071">
    <property type="entry name" value="SET_SMYD"/>
    <property type="match status" value="1"/>
</dbReference>
<gene>
    <name evidence="2" type="ORF">ACHAW5_009324</name>
</gene>
<dbReference type="InterPro" id="IPR046341">
    <property type="entry name" value="SET_dom_sf"/>
</dbReference>
<name>A0ABD3QGH3_9STRA</name>
<accession>A0ABD3QGH3</accession>
<evidence type="ECO:0000313" key="2">
    <source>
        <dbReference type="EMBL" id="KAL3799490.1"/>
    </source>
</evidence>
<dbReference type="PANTHER" id="PTHR47332">
    <property type="entry name" value="SET DOMAIN-CONTAINING PROTEIN 5"/>
    <property type="match status" value="1"/>
</dbReference>
<evidence type="ECO:0000259" key="1">
    <source>
        <dbReference type="PROSITE" id="PS50280"/>
    </source>
</evidence>
<dbReference type="PROSITE" id="PS50280">
    <property type="entry name" value="SET"/>
    <property type="match status" value="1"/>
</dbReference>
<sequence length="255" mass="27854">MHRLAVQRAYDSMHEDTRSAFMDLSSSCDGIGRGKTPRGIYDTNAFRLGDADRTGGLFLTIARMNHSCRPNVNHYWSSSLQMTLVFASRDIAAGEELRTTYGPSEWLNTKGRREFLCERFAFDCNCEMCVEGNDLGGDKRMEAIRSLQEAIALSSSLVVDGGALSSKWGGDSTVAALESVERCLALMNEQGIDGGAFTKSIYHRGYAICDAAGDDAGARSYLVSELRAVRDSEGVYSPNAMEIERVLNRGVCQAG</sequence>
<dbReference type="PANTHER" id="PTHR47332:SF4">
    <property type="entry name" value="SET DOMAIN-CONTAINING PROTEIN 5"/>
    <property type="match status" value="1"/>
</dbReference>